<reference evidence="1 2" key="1">
    <citation type="journal article" date="2015" name="Genome Announc.">
        <title>Complete Genome Sequence of the Type Strain Corynebacterium mustelae DSM 45274, Isolated from Various Tissues of a Male Ferret with Lethal Sepsis.</title>
        <authorList>
            <person name="Ruckert C."/>
            <person name="Eimer J."/>
            <person name="Winkler A."/>
            <person name="Tauch A."/>
        </authorList>
    </citation>
    <scope>NUCLEOTIDE SEQUENCE [LARGE SCALE GENOMIC DNA]</scope>
    <source>
        <strain evidence="1 2">DSM 45274</strain>
    </source>
</reference>
<dbReference type="KEGG" id="cmv:CMUST_13495"/>
<keyword evidence="2" id="KW-1185">Reference proteome</keyword>
<organism evidence="1 2">
    <name type="scientific">Corynebacterium mustelae</name>
    <dbReference type="NCBI Taxonomy" id="571915"/>
    <lineage>
        <taxon>Bacteria</taxon>
        <taxon>Bacillati</taxon>
        <taxon>Actinomycetota</taxon>
        <taxon>Actinomycetes</taxon>
        <taxon>Mycobacteriales</taxon>
        <taxon>Corynebacteriaceae</taxon>
        <taxon>Corynebacterium</taxon>
    </lineage>
</organism>
<evidence type="ECO:0000313" key="2">
    <source>
        <dbReference type="Proteomes" id="UP000035199"/>
    </source>
</evidence>
<dbReference type="STRING" id="571915.CMUST_13495"/>
<dbReference type="EMBL" id="CP011542">
    <property type="protein sequence ID" value="AKK06993.1"/>
    <property type="molecule type" value="Genomic_DNA"/>
</dbReference>
<dbReference type="SUPFAM" id="SSF53474">
    <property type="entry name" value="alpha/beta-Hydrolases"/>
    <property type="match status" value="1"/>
</dbReference>
<dbReference type="InterPro" id="IPR029058">
    <property type="entry name" value="AB_hydrolase_fold"/>
</dbReference>
<proteinExistence type="predicted"/>
<gene>
    <name evidence="1" type="ORF">CMUST_13495</name>
</gene>
<evidence type="ECO:0000313" key="1">
    <source>
        <dbReference type="EMBL" id="AKK06993.1"/>
    </source>
</evidence>
<sequence length="123" mass="13771">MTYVLVPSTSELPDVFTELIQRLPGAKICPVSGNLAQQIIDCEKFLDKHELRSDVVFITRGTGAFVAQALKEKHPNRIEAILAIGYPHRLAKLPRLLFREKSLIPTDVAVTEIPDEQALLRLL</sequence>
<dbReference type="Proteomes" id="UP000035199">
    <property type="component" value="Chromosome"/>
</dbReference>
<accession>A0A0G3H584</accession>
<dbReference type="AlphaFoldDB" id="A0A0G3H584"/>
<dbReference type="RefSeq" id="WP_052844780.1">
    <property type="nucleotide sequence ID" value="NZ_CP011542.1"/>
</dbReference>
<name>A0A0G3H584_9CORY</name>
<dbReference type="OrthoDB" id="4407290at2"/>
<protein>
    <submittedName>
        <fullName evidence="1">Uncharacterized protein</fullName>
    </submittedName>
</protein>
<dbReference type="PATRIC" id="fig|571915.4.peg.2897"/>
<reference evidence="2" key="2">
    <citation type="submission" date="2015-05" db="EMBL/GenBank/DDBJ databases">
        <title>Complete genome sequence of Corynebacterium mustelae DSM 45274, isolated from various tissues of a male ferret with lethal sepsis.</title>
        <authorList>
            <person name="Ruckert C."/>
            <person name="Albersmeier A."/>
            <person name="Winkler A."/>
            <person name="Tauch A."/>
        </authorList>
    </citation>
    <scope>NUCLEOTIDE SEQUENCE [LARGE SCALE GENOMIC DNA]</scope>
    <source>
        <strain evidence="2">DSM 45274</strain>
    </source>
</reference>